<protein>
    <submittedName>
        <fullName evidence="12">Uncharacterized protein</fullName>
    </submittedName>
</protein>
<dbReference type="InterPro" id="IPR027417">
    <property type="entry name" value="P-loop_NTPase"/>
</dbReference>
<dbReference type="Gene3D" id="1.20.120.720">
    <property type="entry name" value="Myosin VI head, motor domain, U50 subdomain"/>
    <property type="match status" value="1"/>
</dbReference>
<comment type="similarity">
    <text evidence="1 8">Belongs to the TRAFAC class myosin-kinesin ATPase superfamily. Myosin family.</text>
</comment>
<dbReference type="PROSITE" id="PS50096">
    <property type="entry name" value="IQ"/>
    <property type="match status" value="1"/>
</dbReference>
<dbReference type="Proteomes" id="UP001321473">
    <property type="component" value="Unassembled WGS sequence"/>
</dbReference>
<evidence type="ECO:0000256" key="9">
    <source>
        <dbReference type="SAM" id="MobiDB-lite"/>
    </source>
</evidence>
<feature type="region of interest" description="Actin-binding" evidence="8">
    <location>
        <begin position="600"/>
        <end position="622"/>
    </location>
</feature>
<dbReference type="PRINTS" id="PR00193">
    <property type="entry name" value="MYOSINHEAVY"/>
</dbReference>
<reference evidence="12 13" key="1">
    <citation type="journal article" date="2023" name="Arcadia Sci">
        <title>De novo assembly of a long-read Amblyomma americanum tick genome.</title>
        <authorList>
            <person name="Chou S."/>
            <person name="Poskanzer K.E."/>
            <person name="Rollins M."/>
            <person name="Thuy-Boun P.S."/>
        </authorList>
    </citation>
    <scope>NUCLEOTIDE SEQUENCE [LARGE SCALE GENOMIC DNA]</scope>
    <source>
        <strain evidence="12">F_SG_1</strain>
        <tissue evidence="12">Salivary glands</tissue>
    </source>
</reference>
<dbReference type="PROSITE" id="PS51456">
    <property type="entry name" value="MYOSIN_MOTOR"/>
    <property type="match status" value="1"/>
</dbReference>
<evidence type="ECO:0000256" key="2">
    <source>
        <dbReference type="ARBA" id="ARBA00022741"/>
    </source>
</evidence>
<dbReference type="EMBL" id="JARKHS020000059">
    <property type="protein sequence ID" value="KAK8789157.1"/>
    <property type="molecule type" value="Genomic_DNA"/>
</dbReference>
<dbReference type="InterPro" id="IPR036072">
    <property type="entry name" value="MYSc_Myo1"/>
</dbReference>
<dbReference type="Gene3D" id="1.20.58.530">
    <property type="match status" value="1"/>
</dbReference>
<feature type="binding site" evidence="8">
    <location>
        <begin position="129"/>
        <end position="136"/>
    </location>
    <ligand>
        <name>ATP</name>
        <dbReference type="ChEBI" id="CHEBI:30616"/>
    </ligand>
</feature>
<dbReference type="GO" id="GO:0007368">
    <property type="term" value="P:determination of left/right symmetry"/>
    <property type="evidence" value="ECO:0007669"/>
    <property type="project" value="UniProtKB-ARBA"/>
</dbReference>
<dbReference type="Pfam" id="PF00612">
    <property type="entry name" value="IQ"/>
    <property type="match status" value="1"/>
</dbReference>
<dbReference type="AlphaFoldDB" id="A0AAQ4FP66"/>
<dbReference type="GO" id="GO:0030048">
    <property type="term" value="P:actin filament-based movement"/>
    <property type="evidence" value="ECO:0007669"/>
    <property type="project" value="TreeGrafter"/>
</dbReference>
<dbReference type="Pfam" id="PF06017">
    <property type="entry name" value="Myosin_TH1"/>
    <property type="match status" value="1"/>
</dbReference>
<evidence type="ECO:0000256" key="4">
    <source>
        <dbReference type="ARBA" id="ARBA00023121"/>
    </source>
</evidence>
<dbReference type="Pfam" id="PF00063">
    <property type="entry name" value="Myosin_head"/>
    <property type="match status" value="1"/>
</dbReference>
<proteinExistence type="inferred from homology"/>
<dbReference type="InterPro" id="IPR010926">
    <property type="entry name" value="Myosin_TH1"/>
</dbReference>
<dbReference type="FunFam" id="1.20.58.530:FF:000004">
    <property type="entry name" value="Unconventional myosin ID"/>
    <property type="match status" value="1"/>
</dbReference>
<dbReference type="CDD" id="cd01378">
    <property type="entry name" value="MYSc_Myo1"/>
    <property type="match status" value="1"/>
</dbReference>
<feature type="domain" description="Myosin motor" evidence="10">
    <location>
        <begin position="36"/>
        <end position="723"/>
    </location>
</feature>
<evidence type="ECO:0000256" key="3">
    <source>
        <dbReference type="ARBA" id="ARBA00022840"/>
    </source>
</evidence>
<dbReference type="GO" id="GO:0007015">
    <property type="term" value="P:actin filament organization"/>
    <property type="evidence" value="ECO:0007669"/>
    <property type="project" value="TreeGrafter"/>
</dbReference>
<keyword evidence="6 8" id="KW-0505">Motor protein</keyword>
<evidence type="ECO:0000256" key="5">
    <source>
        <dbReference type="ARBA" id="ARBA00023123"/>
    </source>
</evidence>
<dbReference type="GO" id="GO:0016459">
    <property type="term" value="C:myosin complex"/>
    <property type="evidence" value="ECO:0007669"/>
    <property type="project" value="UniProtKB-KW"/>
</dbReference>
<dbReference type="Gene3D" id="3.40.850.10">
    <property type="entry name" value="Kinesin motor domain"/>
    <property type="match status" value="1"/>
</dbReference>
<comment type="caution">
    <text evidence="12">The sequence shown here is derived from an EMBL/GenBank/DDBJ whole genome shotgun (WGS) entry which is preliminary data.</text>
</comment>
<evidence type="ECO:0000259" key="10">
    <source>
        <dbReference type="PROSITE" id="PS51456"/>
    </source>
</evidence>
<dbReference type="InterPro" id="IPR000048">
    <property type="entry name" value="IQ_motif_EF-hand-BS"/>
</dbReference>
<dbReference type="SMART" id="SM00242">
    <property type="entry name" value="MYSc"/>
    <property type="match status" value="1"/>
</dbReference>
<dbReference type="SUPFAM" id="SSF52540">
    <property type="entry name" value="P-loop containing nucleoside triphosphate hydrolases"/>
    <property type="match status" value="1"/>
</dbReference>
<dbReference type="SMART" id="SM00015">
    <property type="entry name" value="IQ"/>
    <property type="match status" value="3"/>
</dbReference>
<dbReference type="GO" id="GO:0005902">
    <property type="term" value="C:microvillus"/>
    <property type="evidence" value="ECO:0007669"/>
    <property type="project" value="TreeGrafter"/>
</dbReference>
<dbReference type="GO" id="GO:0051015">
    <property type="term" value="F:actin filament binding"/>
    <property type="evidence" value="ECO:0007669"/>
    <property type="project" value="TreeGrafter"/>
</dbReference>
<feature type="domain" description="TH1" evidence="11">
    <location>
        <begin position="903"/>
        <end position="1088"/>
    </location>
</feature>
<dbReference type="GO" id="GO:0005886">
    <property type="term" value="C:plasma membrane"/>
    <property type="evidence" value="ECO:0007669"/>
    <property type="project" value="TreeGrafter"/>
</dbReference>
<accession>A0AAQ4FP66</accession>
<evidence type="ECO:0000313" key="13">
    <source>
        <dbReference type="Proteomes" id="UP001321473"/>
    </source>
</evidence>
<keyword evidence="7 8" id="KW-0009">Actin-binding</keyword>
<dbReference type="GO" id="GO:0009888">
    <property type="term" value="P:tissue development"/>
    <property type="evidence" value="ECO:0007669"/>
    <property type="project" value="UniProtKB-ARBA"/>
</dbReference>
<dbReference type="CDD" id="cd23767">
    <property type="entry name" value="IQCD"/>
    <property type="match status" value="2"/>
</dbReference>
<keyword evidence="13" id="KW-1185">Reference proteome</keyword>
<keyword evidence="2 8" id="KW-0547">Nucleotide-binding</keyword>
<dbReference type="Gene3D" id="1.20.5.190">
    <property type="match status" value="1"/>
</dbReference>
<sequence>MSVLKTKMTPSVALMQQQRPSSSASARGVLSLDQEVGLSDALLLEPPTEEAFIANLHQRFKRDLIYTYIGTVVVSVNPYKKLALYCPDVIQAYEKCSMFELPPHIYAVANNAYTSLKNRNQDQCVIITGESGAGKTEASKLVMQFVAAVSGRDEEVGAIKEHILRSTPVLEAFGNAKTHRNDNSSRFGKYIDIEFDFKGDPVGGVITNYLLEKSRVISHTQGERNFHFFYQLLSGAEVHLLKSLKLQRNTENYSILKHSRCSQLESMDDRSYFVLTKRSMEALGMSQGDVLAVFQVVAVVLKLGNVEFQPRANIDDTESCALLNEYELYEICELLRVDFAFLHSALTQKMVETRHDVAVTDLSANEATYSKNALCKALYSRLFTWLVSRINDSIRAKRLGKRKCLGILDIYGFEVLEKNCFEQFVINYCNEKLEQLFIVLTLKQEQEEYVREGIQWEHIDYFNNAIICDLIEKNNHGILAMLDEECLRPGPASDESFLYKLTKVCQESPYFESKGCKNLTGAADVSLPPQCFRLRHYAGAVTYSVVGFIDKNNDHLYRDLSQAMYSCDHPLMKVLFPEGNPKRTTLKRPTTTATQFKISIGALVKNLQAKTPNYVRCIKPNELKQPMIFEMALVQHQVRYLGLMETLKVRRAGFAFRQDYVAFLERYKLLSVRTWPQWTGLPAEGVTLLLRDLPIHSSEYVFGRSKIFIKNHRTVCELEEFRCERLHELATLIQKTWRGFVMRERFLRMRESQVVLSSNYKCWKARREFLRKRQAATTIAAYYRGWKVARQEFERRKNLVTREELHGVRQARRRECAARVLGRSYRLYERRRYLLWLARNLPSESPADRSWPPAPRFLLQTSHLLRKLHHKWRCTRYKQKLDQTARNRMREKMTASILFKDNKASYPRSVSHPFRGDYVRLRQNVKWKRLSDETGDQYIVFADIISKITRSSGKCVQTLFVVSTNAMLIMDQRTLQIKYRIPVTDIYRISLSPFLDDIAVFHIRTTEATRKKGDFIFETGHVIEIVTKLFLVVQNATGKSPEVNFSTEFEVNFGKETGVLAFRCTSPSDHHPGQIRIYRKGNRMEVLL</sequence>
<evidence type="ECO:0000256" key="6">
    <source>
        <dbReference type="ARBA" id="ARBA00023175"/>
    </source>
</evidence>
<evidence type="ECO:0000256" key="7">
    <source>
        <dbReference type="ARBA" id="ARBA00023203"/>
    </source>
</evidence>
<keyword evidence="5 8" id="KW-0518">Myosin</keyword>
<dbReference type="GO" id="GO:0000146">
    <property type="term" value="F:microfilament motor activity"/>
    <property type="evidence" value="ECO:0007669"/>
    <property type="project" value="TreeGrafter"/>
</dbReference>
<dbReference type="PANTHER" id="PTHR13140:SF802">
    <property type="entry name" value="UNCONVENTIONAL MYOSIN-IB ISOFORM X1"/>
    <property type="match status" value="1"/>
</dbReference>
<gene>
    <name evidence="12" type="ORF">V5799_021070</name>
</gene>
<evidence type="ECO:0000256" key="1">
    <source>
        <dbReference type="ARBA" id="ARBA00008314"/>
    </source>
</evidence>
<dbReference type="GO" id="GO:0005524">
    <property type="term" value="F:ATP binding"/>
    <property type="evidence" value="ECO:0007669"/>
    <property type="project" value="UniProtKB-UniRule"/>
</dbReference>
<dbReference type="Gene3D" id="6.20.240.20">
    <property type="match status" value="1"/>
</dbReference>
<feature type="region of interest" description="Disordered" evidence="9">
    <location>
        <begin position="1"/>
        <end position="20"/>
    </location>
</feature>
<dbReference type="GO" id="GO:0006897">
    <property type="term" value="P:endocytosis"/>
    <property type="evidence" value="ECO:0007669"/>
    <property type="project" value="TreeGrafter"/>
</dbReference>
<dbReference type="InterPro" id="IPR036961">
    <property type="entry name" value="Kinesin_motor_dom_sf"/>
</dbReference>
<dbReference type="PROSITE" id="PS51757">
    <property type="entry name" value="TH1"/>
    <property type="match status" value="1"/>
</dbReference>
<dbReference type="GO" id="GO:0005737">
    <property type="term" value="C:cytoplasm"/>
    <property type="evidence" value="ECO:0007669"/>
    <property type="project" value="UniProtKB-ARBA"/>
</dbReference>
<dbReference type="FunFam" id="1.10.10.820:FF:000001">
    <property type="entry name" value="Myosin heavy chain"/>
    <property type="match status" value="1"/>
</dbReference>
<keyword evidence="4" id="KW-0446">Lipid-binding</keyword>
<evidence type="ECO:0000313" key="12">
    <source>
        <dbReference type="EMBL" id="KAK8789157.1"/>
    </source>
</evidence>
<name>A0AAQ4FP66_AMBAM</name>
<dbReference type="InterPro" id="IPR001609">
    <property type="entry name" value="Myosin_head_motor_dom-like"/>
</dbReference>
<keyword evidence="3 8" id="KW-0067">ATP-binding</keyword>
<organism evidence="12 13">
    <name type="scientific">Amblyomma americanum</name>
    <name type="common">Lone star tick</name>
    <dbReference type="NCBI Taxonomy" id="6943"/>
    <lineage>
        <taxon>Eukaryota</taxon>
        <taxon>Metazoa</taxon>
        <taxon>Ecdysozoa</taxon>
        <taxon>Arthropoda</taxon>
        <taxon>Chelicerata</taxon>
        <taxon>Arachnida</taxon>
        <taxon>Acari</taxon>
        <taxon>Parasitiformes</taxon>
        <taxon>Ixodida</taxon>
        <taxon>Ixodoidea</taxon>
        <taxon>Ixodidae</taxon>
        <taxon>Amblyomminae</taxon>
        <taxon>Amblyomma</taxon>
    </lineage>
</organism>
<dbReference type="Gene3D" id="1.10.10.820">
    <property type="match status" value="1"/>
</dbReference>
<evidence type="ECO:0000259" key="11">
    <source>
        <dbReference type="PROSITE" id="PS51757"/>
    </source>
</evidence>
<evidence type="ECO:0000256" key="8">
    <source>
        <dbReference type="PROSITE-ProRule" id="PRU00782"/>
    </source>
</evidence>
<dbReference type="GO" id="GO:0005546">
    <property type="term" value="F:phosphatidylinositol-4,5-bisphosphate binding"/>
    <property type="evidence" value="ECO:0007669"/>
    <property type="project" value="UniProtKB-ARBA"/>
</dbReference>
<dbReference type="PANTHER" id="PTHR13140">
    <property type="entry name" value="MYOSIN"/>
    <property type="match status" value="1"/>
</dbReference>